<sequence>MKTLLIPTDFSRHAYQACLYAAGMAARHGWKLHLLHVYQSFYAVSAYPGVTGAAWVEIKDATDQQMAELIEKLKKQFPAISISGENREGTMADTVANFAREKNVNLIVMGTQGATGLKYAVLGSNTFAVILKSPVPVVAIPARISTFRMDRVGFAVNYHATEVTALEDFTTLMDRPVVITLFHFYEKGKQEETKKMQKWAKRFEKIATGSDAELQFKLAISRNLPVSINRMVAREQLDALVMTPMDKPFFSRMFSKQLIKVIAHKPTVPVFFMKTDER</sequence>
<dbReference type="PANTHER" id="PTHR46268">
    <property type="entry name" value="STRESS RESPONSE PROTEIN NHAX"/>
    <property type="match status" value="1"/>
</dbReference>
<evidence type="ECO:0000313" key="4">
    <source>
        <dbReference type="Proteomes" id="UP000597338"/>
    </source>
</evidence>
<dbReference type="InterPro" id="IPR006015">
    <property type="entry name" value="Universal_stress_UspA"/>
</dbReference>
<feature type="domain" description="UspA" evidence="2">
    <location>
        <begin position="1"/>
        <end position="141"/>
    </location>
</feature>
<evidence type="ECO:0000313" key="3">
    <source>
        <dbReference type="EMBL" id="GGC33133.1"/>
    </source>
</evidence>
<protein>
    <recommendedName>
        <fullName evidence="2">UspA domain-containing protein</fullName>
    </recommendedName>
</protein>
<evidence type="ECO:0000256" key="1">
    <source>
        <dbReference type="ARBA" id="ARBA00008791"/>
    </source>
</evidence>
<keyword evidence="4" id="KW-1185">Reference proteome</keyword>
<dbReference type="Proteomes" id="UP000597338">
    <property type="component" value="Unassembled WGS sequence"/>
</dbReference>
<dbReference type="PRINTS" id="PR01438">
    <property type="entry name" value="UNVRSLSTRESS"/>
</dbReference>
<accession>A0ABQ1M3K9</accession>
<name>A0ABQ1M3K9_9SPHI</name>
<dbReference type="Pfam" id="PF00582">
    <property type="entry name" value="Usp"/>
    <property type="match status" value="1"/>
</dbReference>
<comment type="similarity">
    <text evidence="1">Belongs to the universal stress protein A family.</text>
</comment>
<organism evidence="3 4">
    <name type="scientific">Parapedobacter defluvii</name>
    <dbReference type="NCBI Taxonomy" id="2045106"/>
    <lineage>
        <taxon>Bacteria</taxon>
        <taxon>Pseudomonadati</taxon>
        <taxon>Bacteroidota</taxon>
        <taxon>Sphingobacteriia</taxon>
        <taxon>Sphingobacteriales</taxon>
        <taxon>Sphingobacteriaceae</taxon>
        <taxon>Parapedobacter</taxon>
    </lineage>
</organism>
<evidence type="ECO:0000259" key="2">
    <source>
        <dbReference type="Pfam" id="PF00582"/>
    </source>
</evidence>
<dbReference type="PANTHER" id="PTHR46268:SF6">
    <property type="entry name" value="UNIVERSAL STRESS PROTEIN UP12"/>
    <property type="match status" value="1"/>
</dbReference>
<reference evidence="4" key="1">
    <citation type="journal article" date="2019" name="Int. J. Syst. Evol. Microbiol.">
        <title>The Global Catalogue of Microorganisms (GCM) 10K type strain sequencing project: providing services to taxonomists for standard genome sequencing and annotation.</title>
        <authorList>
            <consortium name="The Broad Institute Genomics Platform"/>
            <consortium name="The Broad Institute Genome Sequencing Center for Infectious Disease"/>
            <person name="Wu L."/>
            <person name="Ma J."/>
        </authorList>
    </citation>
    <scope>NUCLEOTIDE SEQUENCE [LARGE SCALE GENOMIC DNA]</scope>
    <source>
        <strain evidence="4">CGMCC 1.15342</strain>
    </source>
</reference>
<gene>
    <name evidence="3" type="ORF">GCM10011386_26560</name>
</gene>
<dbReference type="RefSeq" id="WP_188751483.1">
    <property type="nucleotide sequence ID" value="NZ_BMIK01000009.1"/>
</dbReference>
<proteinExistence type="inferred from homology"/>
<dbReference type="Gene3D" id="3.40.50.12370">
    <property type="match status" value="1"/>
</dbReference>
<dbReference type="CDD" id="cd00293">
    <property type="entry name" value="USP-like"/>
    <property type="match status" value="1"/>
</dbReference>
<dbReference type="EMBL" id="BMIK01000009">
    <property type="protein sequence ID" value="GGC33133.1"/>
    <property type="molecule type" value="Genomic_DNA"/>
</dbReference>
<dbReference type="InterPro" id="IPR006016">
    <property type="entry name" value="UspA"/>
</dbReference>
<dbReference type="SUPFAM" id="SSF52402">
    <property type="entry name" value="Adenine nucleotide alpha hydrolases-like"/>
    <property type="match status" value="2"/>
</dbReference>
<comment type="caution">
    <text evidence="3">The sequence shown here is derived from an EMBL/GenBank/DDBJ whole genome shotgun (WGS) entry which is preliminary data.</text>
</comment>